<keyword evidence="1" id="KW-0472">Membrane</keyword>
<evidence type="ECO:0000313" key="2">
    <source>
        <dbReference type="EMBL" id="RQG92374.1"/>
    </source>
</evidence>
<gene>
    <name evidence="2" type="ORF">EA473_16460</name>
</gene>
<keyword evidence="1" id="KW-0812">Transmembrane</keyword>
<reference evidence="2 3" key="1">
    <citation type="submission" date="2018-10" db="EMBL/GenBank/DDBJ databases">
        <title>Natrarchaeobius chitinivorans gen. nov., sp. nov., and Natrarchaeobius haloalkaliphilus sp. nov., alkaliphilic, chitin-utilizing haloarchaea from hypersaline alkaline lakes.</title>
        <authorList>
            <person name="Sorokin D.Y."/>
            <person name="Elcheninov A.G."/>
            <person name="Kostrikina N.A."/>
            <person name="Bale N.J."/>
            <person name="Sinninghe Damste J.S."/>
            <person name="Khijniak T.V."/>
            <person name="Kublanov I.V."/>
            <person name="Toshchakov S.V."/>
        </authorList>
    </citation>
    <scope>NUCLEOTIDE SEQUENCE [LARGE SCALE GENOMIC DNA]</scope>
    <source>
        <strain evidence="2 3">AArcht4T</strain>
    </source>
</reference>
<dbReference type="EMBL" id="REGA01000016">
    <property type="protein sequence ID" value="RQG92374.1"/>
    <property type="molecule type" value="Genomic_DNA"/>
</dbReference>
<proteinExistence type="predicted"/>
<dbReference type="Proteomes" id="UP000282323">
    <property type="component" value="Unassembled WGS sequence"/>
</dbReference>
<dbReference type="RefSeq" id="WP_124196687.1">
    <property type="nucleotide sequence ID" value="NZ_REGA01000016.1"/>
</dbReference>
<evidence type="ECO:0000256" key="1">
    <source>
        <dbReference type="SAM" id="Phobius"/>
    </source>
</evidence>
<name>A0A3N6LX83_NATCH</name>
<feature type="transmembrane region" description="Helical" evidence="1">
    <location>
        <begin position="40"/>
        <end position="58"/>
    </location>
</feature>
<keyword evidence="1" id="KW-1133">Transmembrane helix</keyword>
<sequence>MTPIDTVSRLDRTERLTLGLLIGYVATLTGVYVVDDPVVWLAWAVGAVLVAGWTMIAYNRSATAE</sequence>
<comment type="caution">
    <text evidence="2">The sequence shown here is derived from an EMBL/GenBank/DDBJ whole genome shotgun (WGS) entry which is preliminary data.</text>
</comment>
<accession>A0A3N6LX83</accession>
<feature type="transmembrane region" description="Helical" evidence="1">
    <location>
        <begin position="16"/>
        <end position="34"/>
    </location>
</feature>
<evidence type="ECO:0000313" key="3">
    <source>
        <dbReference type="Proteomes" id="UP000282323"/>
    </source>
</evidence>
<keyword evidence="3" id="KW-1185">Reference proteome</keyword>
<organism evidence="2 3">
    <name type="scientific">Natrarchaeobius chitinivorans</name>
    <dbReference type="NCBI Taxonomy" id="1679083"/>
    <lineage>
        <taxon>Archaea</taxon>
        <taxon>Methanobacteriati</taxon>
        <taxon>Methanobacteriota</taxon>
        <taxon>Stenosarchaea group</taxon>
        <taxon>Halobacteria</taxon>
        <taxon>Halobacteriales</taxon>
        <taxon>Natrialbaceae</taxon>
        <taxon>Natrarchaeobius</taxon>
    </lineage>
</organism>
<dbReference type="AlphaFoldDB" id="A0A3N6LX83"/>
<protein>
    <submittedName>
        <fullName evidence="2">Uncharacterized protein</fullName>
    </submittedName>
</protein>